<dbReference type="AlphaFoldDB" id="A0A2S8GHP7"/>
<name>A0A2S8GHP7_9BACT</name>
<gene>
    <name evidence="2" type="ORF">C5Y93_20830</name>
</gene>
<organism evidence="2 3">
    <name type="scientific">Blastopirellula marina</name>
    <dbReference type="NCBI Taxonomy" id="124"/>
    <lineage>
        <taxon>Bacteria</taxon>
        <taxon>Pseudomonadati</taxon>
        <taxon>Planctomycetota</taxon>
        <taxon>Planctomycetia</taxon>
        <taxon>Pirellulales</taxon>
        <taxon>Pirellulaceae</taxon>
        <taxon>Blastopirellula</taxon>
    </lineage>
</organism>
<sequence>MGMSVFPVFNPELTGVQFEAEGKLLFDQFETLDAIAEAIDAPRFSSFGDDRPIPEDFDGDEDDLEEALGPWDDWYSPVEGLKMVEALIDAITEEPECAEQLDYPEEVVAELAEMKRCLEAAVEQGAQFRLELTP</sequence>
<dbReference type="Proteomes" id="UP000237819">
    <property type="component" value="Unassembled WGS sequence"/>
</dbReference>
<comment type="caution">
    <text evidence="2">The sequence shown here is derived from an EMBL/GenBank/DDBJ whole genome shotgun (WGS) entry which is preliminary data.</text>
</comment>
<reference evidence="2 3" key="1">
    <citation type="submission" date="2018-02" db="EMBL/GenBank/DDBJ databases">
        <title>Comparative genomes isolates from brazilian mangrove.</title>
        <authorList>
            <person name="Araujo J.E."/>
            <person name="Taketani R.G."/>
            <person name="Silva M.C.P."/>
            <person name="Loureco M.V."/>
            <person name="Andreote F.D."/>
        </authorList>
    </citation>
    <scope>NUCLEOTIDE SEQUENCE [LARGE SCALE GENOMIC DNA]</scope>
    <source>
        <strain evidence="2 3">Nap-Phe MGV</strain>
    </source>
</reference>
<evidence type="ECO:0000313" key="3">
    <source>
        <dbReference type="Proteomes" id="UP000237819"/>
    </source>
</evidence>
<protein>
    <submittedName>
        <fullName evidence="2">Uncharacterized protein</fullName>
    </submittedName>
</protein>
<dbReference type="EMBL" id="PUHZ01000021">
    <property type="protein sequence ID" value="PQO43989.1"/>
    <property type="molecule type" value="Genomic_DNA"/>
</dbReference>
<proteinExistence type="predicted"/>
<evidence type="ECO:0000256" key="1">
    <source>
        <dbReference type="SAM" id="MobiDB-lite"/>
    </source>
</evidence>
<feature type="region of interest" description="Disordered" evidence="1">
    <location>
        <begin position="46"/>
        <end position="70"/>
    </location>
</feature>
<feature type="compositionally biased region" description="Acidic residues" evidence="1">
    <location>
        <begin position="55"/>
        <end position="66"/>
    </location>
</feature>
<evidence type="ECO:0000313" key="2">
    <source>
        <dbReference type="EMBL" id="PQO43989.1"/>
    </source>
</evidence>
<accession>A0A2S8GHP7</accession>